<evidence type="ECO:0000313" key="2">
    <source>
        <dbReference type="Proteomes" id="UP000663879"/>
    </source>
</evidence>
<accession>A0A814FQW7</accession>
<dbReference type="EMBL" id="CAJNOC010003564">
    <property type="protein sequence ID" value="CAF0988298.1"/>
    <property type="molecule type" value="Genomic_DNA"/>
</dbReference>
<reference evidence="1" key="1">
    <citation type="submission" date="2021-02" db="EMBL/GenBank/DDBJ databases">
        <authorList>
            <person name="Nowell W R."/>
        </authorList>
    </citation>
    <scope>NUCLEOTIDE SEQUENCE</scope>
    <source>
        <strain evidence="1">Ploen Becks lab</strain>
    </source>
</reference>
<organism evidence="1 2">
    <name type="scientific">Brachionus calyciflorus</name>
    <dbReference type="NCBI Taxonomy" id="104777"/>
    <lineage>
        <taxon>Eukaryota</taxon>
        <taxon>Metazoa</taxon>
        <taxon>Spiralia</taxon>
        <taxon>Gnathifera</taxon>
        <taxon>Rotifera</taxon>
        <taxon>Eurotatoria</taxon>
        <taxon>Monogononta</taxon>
        <taxon>Pseudotrocha</taxon>
        <taxon>Ploima</taxon>
        <taxon>Brachionidae</taxon>
        <taxon>Brachionus</taxon>
    </lineage>
</organism>
<sequence>MKDSKKSNKDLGNKRPVAISDAFSYIFEAVLLDGIEATYIENKEQFGLKKNLHPSKGFDQVIRTNLWVKLIDKGIHPAIIIATINYYYQSFMLIQNGTEYSDLFKTTLGVLQGAIILSKLFSIYKDDLITQIKTIYS</sequence>
<name>A0A814FQW7_9BILA</name>
<evidence type="ECO:0000313" key="1">
    <source>
        <dbReference type="EMBL" id="CAF0988298.1"/>
    </source>
</evidence>
<gene>
    <name evidence="1" type="ORF">OXX778_LOCUS15784</name>
</gene>
<dbReference type="Proteomes" id="UP000663879">
    <property type="component" value="Unassembled WGS sequence"/>
</dbReference>
<protein>
    <submittedName>
        <fullName evidence="1">Uncharacterized protein</fullName>
    </submittedName>
</protein>
<keyword evidence="2" id="KW-1185">Reference proteome</keyword>
<dbReference type="AlphaFoldDB" id="A0A814FQW7"/>
<comment type="caution">
    <text evidence="1">The sequence shown here is derived from an EMBL/GenBank/DDBJ whole genome shotgun (WGS) entry which is preliminary data.</text>
</comment>
<proteinExistence type="predicted"/>